<dbReference type="Pfam" id="PF00931">
    <property type="entry name" value="NB-ARC"/>
    <property type="match status" value="1"/>
</dbReference>
<feature type="transmembrane region" description="Helical" evidence="2">
    <location>
        <begin position="245"/>
        <end position="263"/>
    </location>
</feature>
<keyword evidence="2" id="KW-1133">Transmembrane helix</keyword>
<dbReference type="PANTHER" id="PTHR34368">
    <property type="entry name" value="OS01G0962200 PROTEIN"/>
    <property type="match status" value="1"/>
</dbReference>
<sequence>MEAVGSGDATVQGSRFQDIGEGDRADPMTPPDLSPPIPSRLGKPTSSFSRLKGRWKSSTVTNYGMENEDVFVPLDPRLVWVKNRNVNRRKNWVPSSSDLKLLSLNRLKQQQACEDNRKVAVKDVGWWKKWVVAWMDVVSRKKWVACTGIFIMLMLVMAAIPHDEDYHDFADQRALSLVINLWSQGDLYTLFATVIASGFGSCYYHLNPKNGTLFLHRLPMVTAFTFFEVIFVIENLDDWARPKSLASTSYWLWAAGLYILARLEEVADKRIYRWTLQIVSGHTLGHLCASMVPLFLILMLAKKTRPIELERRMAPVHHQLKLTFMVCLLVPKLICLWVPKIQAKISDQRAVLETPIRAWEIVSRIHGLWGMDIYKNKVHQFLQSVRQDESFFGLWGTPGVGKTRLLSLIAASYADSFRHILFLDGGSSVRVMQHHLASLLKLDWEKMSSLPEHRRAKIITEFLVQDSFLLLLDNVHDRPYPDLVAVGLPIPLGCHQKVIFTSRNQMMCERMGCPISNIMQMKCLGNEDAWRLFKYHAGVKITEADAEIYDYAKQVYFC</sequence>
<feature type="transmembrane region" description="Helical" evidence="2">
    <location>
        <begin position="143"/>
        <end position="160"/>
    </location>
</feature>
<keyword evidence="2" id="KW-0472">Membrane</keyword>
<evidence type="ECO:0000256" key="2">
    <source>
        <dbReference type="SAM" id="Phobius"/>
    </source>
</evidence>
<accession>A0A077S8T4</accession>
<keyword evidence="2" id="KW-0812">Transmembrane</keyword>
<dbReference type="GO" id="GO:0043531">
    <property type="term" value="F:ADP binding"/>
    <property type="evidence" value="ECO:0007669"/>
    <property type="project" value="InterPro"/>
</dbReference>
<dbReference type="InterPro" id="IPR027417">
    <property type="entry name" value="P-loop_NTPase"/>
</dbReference>
<organism evidence="4">
    <name type="scientific">Triticum aestivum</name>
    <name type="common">Wheat</name>
    <dbReference type="NCBI Taxonomy" id="4565"/>
    <lineage>
        <taxon>Eukaryota</taxon>
        <taxon>Viridiplantae</taxon>
        <taxon>Streptophyta</taxon>
        <taxon>Embryophyta</taxon>
        <taxon>Tracheophyta</taxon>
        <taxon>Spermatophyta</taxon>
        <taxon>Magnoliopsida</taxon>
        <taxon>Liliopsida</taxon>
        <taxon>Poales</taxon>
        <taxon>Poaceae</taxon>
        <taxon>BOP clade</taxon>
        <taxon>Pooideae</taxon>
        <taxon>Triticodae</taxon>
        <taxon>Triticeae</taxon>
        <taxon>Triticinae</taxon>
        <taxon>Triticum</taxon>
    </lineage>
</organism>
<name>A0A077S8T4_WHEAT</name>
<protein>
    <recommendedName>
        <fullName evidence="3">NB-ARC domain-containing protein</fullName>
    </recommendedName>
</protein>
<dbReference type="InterPro" id="IPR002182">
    <property type="entry name" value="NB-ARC"/>
</dbReference>
<feature type="transmembrane region" description="Helical" evidence="2">
    <location>
        <begin position="187"/>
        <end position="206"/>
    </location>
</feature>
<dbReference type="SUPFAM" id="SSF52540">
    <property type="entry name" value="P-loop containing nucleoside triphosphate hydrolases"/>
    <property type="match status" value="1"/>
</dbReference>
<dbReference type="Gene3D" id="3.40.50.300">
    <property type="entry name" value="P-loop containing nucleotide triphosphate hydrolases"/>
    <property type="match status" value="1"/>
</dbReference>
<evidence type="ECO:0000256" key="1">
    <source>
        <dbReference type="SAM" id="MobiDB-lite"/>
    </source>
</evidence>
<gene>
    <name evidence="4" type="ORF">TRAES_3BF108100020CFD_c1</name>
</gene>
<evidence type="ECO:0000313" key="4">
    <source>
        <dbReference type="EMBL" id="CDM86698.1"/>
    </source>
</evidence>
<feature type="domain" description="NB-ARC" evidence="3">
    <location>
        <begin position="375"/>
        <end position="537"/>
    </location>
</feature>
<dbReference type="AlphaFoldDB" id="A0A077S8T4"/>
<feature type="transmembrane region" description="Helical" evidence="2">
    <location>
        <begin position="213"/>
        <end position="233"/>
    </location>
</feature>
<dbReference type="EMBL" id="HG670306">
    <property type="protein sequence ID" value="CDM86698.1"/>
    <property type="molecule type" value="Genomic_DNA"/>
</dbReference>
<dbReference type="HOGENOM" id="CLU_035872_0_0_1"/>
<reference evidence="4" key="1">
    <citation type="journal article" date="2014" name="Science">
        <title>Structural and functional partitioning of bread wheat chromosome 3B.</title>
        <authorList>
            <person name="Choulet F."/>
            <person name="Alberti A."/>
            <person name="Theil S."/>
            <person name="Glover N."/>
            <person name="Barbe V."/>
            <person name="Daron J."/>
            <person name="Pingault L."/>
            <person name="Sourdille P."/>
            <person name="Couloux A."/>
            <person name="Paux E."/>
            <person name="Leroy P."/>
            <person name="Mangenot S."/>
            <person name="Guilhot N."/>
            <person name="Le Gouis J."/>
            <person name="Balfourier F."/>
            <person name="Alaux M."/>
            <person name="Jamilloux V."/>
            <person name="Poulain J."/>
            <person name="Durand C."/>
            <person name="Bellec A."/>
            <person name="Gaspin C."/>
            <person name="Safar J."/>
            <person name="Dolezel J."/>
            <person name="Rogers J."/>
            <person name="Vandepoele K."/>
            <person name="Aury J.M."/>
            <person name="Mayer K."/>
            <person name="Berges H."/>
            <person name="Quesneville H."/>
            <person name="Wincker P."/>
            <person name="Feuillet C."/>
        </authorList>
    </citation>
    <scope>NUCLEOTIDE SEQUENCE</scope>
</reference>
<feature type="transmembrane region" description="Helical" evidence="2">
    <location>
        <begin position="284"/>
        <end position="302"/>
    </location>
</feature>
<proteinExistence type="predicted"/>
<dbReference type="PANTHER" id="PTHR34368:SF1">
    <property type="entry name" value="OS01G0962200 PROTEIN"/>
    <property type="match status" value="1"/>
</dbReference>
<feature type="region of interest" description="Disordered" evidence="1">
    <location>
        <begin position="1"/>
        <end position="50"/>
    </location>
</feature>
<evidence type="ECO:0000259" key="3">
    <source>
        <dbReference type="Pfam" id="PF00931"/>
    </source>
</evidence>
<feature type="compositionally biased region" description="Pro residues" evidence="1">
    <location>
        <begin position="28"/>
        <end position="38"/>
    </location>
</feature>